<protein>
    <submittedName>
        <fullName evidence="1">Uncharacterized protein</fullName>
    </submittedName>
</protein>
<dbReference type="EMBL" id="QHCS01000004">
    <property type="protein sequence ID" value="RHX84808.1"/>
    <property type="molecule type" value="Genomic_DNA"/>
</dbReference>
<name>A0A8B3CPE8_9LEPT</name>
<dbReference type="Proteomes" id="UP000266669">
    <property type="component" value="Unassembled WGS sequence"/>
</dbReference>
<organism evidence="1 2">
    <name type="scientific">Leptospira stimsonii</name>
    <dbReference type="NCBI Taxonomy" id="2202203"/>
    <lineage>
        <taxon>Bacteria</taxon>
        <taxon>Pseudomonadati</taxon>
        <taxon>Spirochaetota</taxon>
        <taxon>Spirochaetia</taxon>
        <taxon>Leptospirales</taxon>
        <taxon>Leptospiraceae</taxon>
        <taxon>Leptospira</taxon>
    </lineage>
</organism>
<dbReference type="AlphaFoldDB" id="A0A8B3CPE8"/>
<accession>A0A8B3CPE8</accession>
<evidence type="ECO:0000313" key="2">
    <source>
        <dbReference type="Proteomes" id="UP000266669"/>
    </source>
</evidence>
<reference evidence="2" key="1">
    <citation type="submission" date="2018-05" db="EMBL/GenBank/DDBJ databases">
        <title>Leptospira yasudae sp. nov. and Leptospira stimsonii sp. nov., two pathogenic species of the genus Leptospira isolated from environmental sources.</title>
        <authorList>
            <person name="Casanovas-Massana A."/>
            <person name="Hamond C."/>
            <person name="Santos L.A."/>
            <person name="Hacker K.P."/>
            <person name="Balassiano I."/>
            <person name="Medeiros M.A."/>
            <person name="Reis M.G."/>
            <person name="Ko A.I."/>
            <person name="Wunder E.A."/>
        </authorList>
    </citation>
    <scope>NUCLEOTIDE SEQUENCE [LARGE SCALE GENOMIC DNA]</scope>
    <source>
        <strain evidence="2">AMB6-RJ</strain>
    </source>
</reference>
<gene>
    <name evidence="1" type="ORF">DLM78_15315</name>
</gene>
<evidence type="ECO:0000313" key="1">
    <source>
        <dbReference type="EMBL" id="RHX84808.1"/>
    </source>
</evidence>
<proteinExistence type="predicted"/>
<comment type="caution">
    <text evidence="1">The sequence shown here is derived from an EMBL/GenBank/DDBJ whole genome shotgun (WGS) entry which is preliminary data.</text>
</comment>
<sequence>MPCPRTDRMWELPAEARERSKKNSQFRMLFCEKNCGNSYVSCRKTESAILLSLNSNRRRIRIEKLDPEFPKPSSRERLY</sequence>